<sequence>MLTNNELPAGAGRSGQAPPHRRAWPAADSRAACRDFTVENKNNDYIPRFRYEYSMLRHGPGGRVKYQHEAPGNTIGARAPPPSPLRLARLRAQHTPSPRPSTSRLSDHTLQMNQKRIAFIMNDNSR</sequence>
<dbReference type="EMBL" id="BGZK01001827">
    <property type="protein sequence ID" value="GBP86969.1"/>
    <property type="molecule type" value="Genomic_DNA"/>
</dbReference>
<accession>A0A4C1ZJ91</accession>
<name>A0A4C1ZJ91_EUMVA</name>
<evidence type="ECO:0000313" key="2">
    <source>
        <dbReference type="EMBL" id="GBP86969.1"/>
    </source>
</evidence>
<dbReference type="AlphaFoldDB" id="A0A4C1ZJ91"/>
<feature type="region of interest" description="Disordered" evidence="1">
    <location>
        <begin position="1"/>
        <end position="28"/>
    </location>
</feature>
<evidence type="ECO:0000256" key="1">
    <source>
        <dbReference type="SAM" id="MobiDB-lite"/>
    </source>
</evidence>
<dbReference type="Proteomes" id="UP000299102">
    <property type="component" value="Unassembled WGS sequence"/>
</dbReference>
<keyword evidence="3" id="KW-1185">Reference proteome</keyword>
<reference evidence="2 3" key="1">
    <citation type="journal article" date="2019" name="Commun. Biol.">
        <title>The bagworm genome reveals a unique fibroin gene that provides high tensile strength.</title>
        <authorList>
            <person name="Kono N."/>
            <person name="Nakamura H."/>
            <person name="Ohtoshi R."/>
            <person name="Tomita M."/>
            <person name="Numata K."/>
            <person name="Arakawa K."/>
        </authorList>
    </citation>
    <scope>NUCLEOTIDE SEQUENCE [LARGE SCALE GENOMIC DNA]</scope>
</reference>
<organism evidence="2 3">
    <name type="scientific">Eumeta variegata</name>
    <name type="common">Bagworm moth</name>
    <name type="synonym">Eumeta japonica</name>
    <dbReference type="NCBI Taxonomy" id="151549"/>
    <lineage>
        <taxon>Eukaryota</taxon>
        <taxon>Metazoa</taxon>
        <taxon>Ecdysozoa</taxon>
        <taxon>Arthropoda</taxon>
        <taxon>Hexapoda</taxon>
        <taxon>Insecta</taxon>
        <taxon>Pterygota</taxon>
        <taxon>Neoptera</taxon>
        <taxon>Endopterygota</taxon>
        <taxon>Lepidoptera</taxon>
        <taxon>Glossata</taxon>
        <taxon>Ditrysia</taxon>
        <taxon>Tineoidea</taxon>
        <taxon>Psychidae</taxon>
        <taxon>Oiketicinae</taxon>
        <taxon>Eumeta</taxon>
    </lineage>
</organism>
<comment type="caution">
    <text evidence="2">The sequence shown here is derived from an EMBL/GenBank/DDBJ whole genome shotgun (WGS) entry which is preliminary data.</text>
</comment>
<feature type="region of interest" description="Disordered" evidence="1">
    <location>
        <begin position="62"/>
        <end position="112"/>
    </location>
</feature>
<gene>
    <name evidence="2" type="ORF">EVAR_64098_1</name>
</gene>
<evidence type="ECO:0000313" key="3">
    <source>
        <dbReference type="Proteomes" id="UP000299102"/>
    </source>
</evidence>
<protein>
    <submittedName>
        <fullName evidence="2">Uncharacterized protein</fullName>
    </submittedName>
</protein>
<proteinExistence type="predicted"/>